<dbReference type="eggNOG" id="COG0457">
    <property type="taxonomic scope" value="Bacteria"/>
</dbReference>
<dbReference type="GO" id="GO:0005524">
    <property type="term" value="F:ATP binding"/>
    <property type="evidence" value="ECO:0007669"/>
    <property type="project" value="UniProtKB-KW"/>
</dbReference>
<evidence type="ECO:0000259" key="11">
    <source>
        <dbReference type="SMART" id="SM00387"/>
    </source>
</evidence>
<evidence type="ECO:0000256" key="8">
    <source>
        <dbReference type="PROSITE-ProRule" id="PRU00339"/>
    </source>
</evidence>
<evidence type="ECO:0000256" key="7">
    <source>
        <dbReference type="ARBA" id="ARBA00022840"/>
    </source>
</evidence>
<keyword evidence="9" id="KW-0175">Coiled coil</keyword>
<evidence type="ECO:0000256" key="3">
    <source>
        <dbReference type="ARBA" id="ARBA00022553"/>
    </source>
</evidence>
<dbReference type="InterPro" id="IPR011495">
    <property type="entry name" value="Sig_transdc_His_kin_sub2_dim/P"/>
</dbReference>
<dbReference type="Proteomes" id="UP000009309">
    <property type="component" value="Unassembled WGS sequence"/>
</dbReference>
<feature type="coiled-coil region" evidence="9">
    <location>
        <begin position="536"/>
        <end position="570"/>
    </location>
</feature>
<dbReference type="InterPro" id="IPR003594">
    <property type="entry name" value="HATPase_dom"/>
</dbReference>
<evidence type="ECO:0000256" key="4">
    <source>
        <dbReference type="ARBA" id="ARBA00022679"/>
    </source>
</evidence>
<feature type="chain" id="PRO_5003659705" description="histidine kinase" evidence="10">
    <location>
        <begin position="24"/>
        <end position="782"/>
    </location>
</feature>
<dbReference type="InterPro" id="IPR036890">
    <property type="entry name" value="HATPase_C_sf"/>
</dbReference>
<dbReference type="SUPFAM" id="SSF48452">
    <property type="entry name" value="TPR-like"/>
    <property type="match status" value="2"/>
</dbReference>
<evidence type="ECO:0000256" key="5">
    <source>
        <dbReference type="ARBA" id="ARBA00022741"/>
    </source>
</evidence>
<reference evidence="12 13" key="1">
    <citation type="journal article" date="2012" name="J. Bacteriol.">
        <title>Genome Sequence of the Filamentous Bacterium Fibrisoma limi BUZ 3T.</title>
        <authorList>
            <person name="Filippini M."/>
            <person name="Qi W."/>
            <person name="Jaenicke S."/>
            <person name="Goesmann A."/>
            <person name="Smits T.H."/>
            <person name="Bagheri H.C."/>
        </authorList>
    </citation>
    <scope>NUCLEOTIDE SEQUENCE [LARGE SCALE GENOMIC DNA]</scope>
    <source>
        <strain evidence="13">BUZ 3T</strain>
    </source>
</reference>
<name>I2GLR7_9BACT</name>
<dbReference type="PANTHER" id="PTHR41523">
    <property type="entry name" value="TWO-COMPONENT SYSTEM SENSOR PROTEIN"/>
    <property type="match status" value="1"/>
</dbReference>
<dbReference type="SMART" id="SM00028">
    <property type="entry name" value="TPR"/>
    <property type="match status" value="3"/>
</dbReference>
<protein>
    <recommendedName>
        <fullName evidence="2">histidine kinase</fullName>
        <ecNumber evidence="2">2.7.13.3</ecNumber>
    </recommendedName>
</protein>
<dbReference type="AlphaFoldDB" id="I2GLR7"/>
<evidence type="ECO:0000256" key="6">
    <source>
        <dbReference type="ARBA" id="ARBA00022777"/>
    </source>
</evidence>
<evidence type="ECO:0000313" key="13">
    <source>
        <dbReference type="Proteomes" id="UP000009309"/>
    </source>
</evidence>
<evidence type="ECO:0000313" key="12">
    <source>
        <dbReference type="EMBL" id="CCH54843.1"/>
    </source>
</evidence>
<dbReference type="SMART" id="SM00387">
    <property type="entry name" value="HATPase_c"/>
    <property type="match status" value="1"/>
</dbReference>
<dbReference type="Pfam" id="PF14938">
    <property type="entry name" value="SNAP"/>
    <property type="match status" value="1"/>
</dbReference>
<keyword evidence="10" id="KW-0732">Signal</keyword>
<comment type="catalytic activity">
    <reaction evidence="1">
        <text>ATP + protein L-histidine = ADP + protein N-phospho-L-histidine.</text>
        <dbReference type="EC" id="2.7.13.3"/>
    </reaction>
</comment>
<feature type="signal peptide" evidence="10">
    <location>
        <begin position="1"/>
        <end position="23"/>
    </location>
</feature>
<evidence type="ECO:0000256" key="1">
    <source>
        <dbReference type="ARBA" id="ARBA00000085"/>
    </source>
</evidence>
<sequence>MRHLISSIFLMVVLLATFSSVFAQPRAHSIDSLKVLLKQSKPDTGRANLLLELARSYVLKPGDLASDLDTALLLVRQGYSISRHFHFPKGEGNAYLIGAEAYRWKGDIQQARRFGQTAINRFTKNGNIAELAAAYMELGNSYSNGIEELKQKIRHYERSLPLFRQVRQKEREAITLRMLAEFYYIQQNNLKAITLAKQSLSVYQQINYPDMQGIYDLLGNMSLSTGDFKQALEFGLLALKTAELRRDTTTQLCTIYNRIGLTYYQLLDYKSALRYFQAAFLRAKSHNDIALISLTGHNTANAFKRLGHYKQSLALQKNLLQTYPTMDLAQKAMIMSSIVNNYHSLDMKGEIANVQYYSNQLMDQLDQLRKLNREYEVVALTYPVLIDFYITSHQFVQARTLLARLESHVNRSGILRERSANQRLQFRLDSAQGNYLSAIKHFYLYKELQDSLNNERKNKEVARLSVEFQTEKKEQELKLKEANITLLKQANHVQEANLQQQKNQRNSLIGGSALLLALLGVTYNRYRLKQRNNQQLEIKQQLIDQKNQTLQQVLSEKEQLLEEREWMLKEIHHRVKNNLQVISSMLNAQFNFLQDPSALTAIRESQNRVQVMALIHQKLYQSDNLAQIGMQEYIHEIVDYLIESFDRFDSVRAQVSIADVHFDVSLATPLGLIINEALTNSLKYAFPQGRRGEVSVALRPLADQTYQLTITDDGIGLPPDFDVTRSKTLGLTMIRGLSKQIKGQLSIIQNSGVEICLQFSAVNKSVKMLIKSADTYTNVSKK</sequence>
<accession>I2GLR7</accession>
<evidence type="ECO:0000256" key="10">
    <source>
        <dbReference type="SAM" id="SignalP"/>
    </source>
</evidence>
<feature type="repeat" description="TPR" evidence="8">
    <location>
        <begin position="253"/>
        <end position="286"/>
    </location>
</feature>
<dbReference type="OrthoDB" id="9767435at2"/>
<keyword evidence="4" id="KW-0808">Transferase</keyword>
<dbReference type="Pfam" id="PF07568">
    <property type="entry name" value="HisKA_2"/>
    <property type="match status" value="1"/>
</dbReference>
<dbReference type="RefSeq" id="WP_009283419.1">
    <property type="nucleotide sequence ID" value="NZ_CAIT01000007.1"/>
</dbReference>
<organism evidence="12 13">
    <name type="scientific">Fibrisoma limi BUZ 3</name>
    <dbReference type="NCBI Taxonomy" id="1185876"/>
    <lineage>
        <taxon>Bacteria</taxon>
        <taxon>Pseudomonadati</taxon>
        <taxon>Bacteroidota</taxon>
        <taxon>Cytophagia</taxon>
        <taxon>Cytophagales</taxon>
        <taxon>Spirosomataceae</taxon>
        <taxon>Fibrisoma</taxon>
    </lineage>
</organism>
<dbReference type="SUPFAM" id="SSF55874">
    <property type="entry name" value="ATPase domain of HSP90 chaperone/DNA topoisomerase II/histidine kinase"/>
    <property type="match status" value="1"/>
</dbReference>
<evidence type="ECO:0000256" key="9">
    <source>
        <dbReference type="SAM" id="Coils"/>
    </source>
</evidence>
<dbReference type="Gene3D" id="1.25.40.10">
    <property type="entry name" value="Tetratricopeptide repeat domain"/>
    <property type="match status" value="2"/>
</dbReference>
<dbReference type="InterPro" id="IPR019734">
    <property type="entry name" value="TPR_rpt"/>
</dbReference>
<dbReference type="PROSITE" id="PS50005">
    <property type="entry name" value="TPR"/>
    <property type="match status" value="1"/>
</dbReference>
<gene>
    <name evidence="12" type="ORF">BN8_04055</name>
</gene>
<keyword evidence="5" id="KW-0547">Nucleotide-binding</keyword>
<keyword evidence="6" id="KW-0418">Kinase</keyword>
<dbReference type="EC" id="2.7.13.3" evidence="2"/>
<dbReference type="STRING" id="1185876.BN8_04055"/>
<dbReference type="PANTHER" id="PTHR41523:SF8">
    <property type="entry name" value="ETHYLENE RESPONSE SENSOR PROTEIN"/>
    <property type="match status" value="1"/>
</dbReference>
<evidence type="ECO:0000256" key="2">
    <source>
        <dbReference type="ARBA" id="ARBA00012438"/>
    </source>
</evidence>
<keyword evidence="3" id="KW-0597">Phosphoprotein</keyword>
<dbReference type="Pfam" id="PF02518">
    <property type="entry name" value="HATPase_c"/>
    <property type="match status" value="1"/>
</dbReference>
<keyword evidence="7" id="KW-0067">ATP-binding</keyword>
<dbReference type="InterPro" id="IPR011990">
    <property type="entry name" value="TPR-like_helical_dom_sf"/>
</dbReference>
<dbReference type="Gene3D" id="3.30.450.20">
    <property type="entry name" value="PAS domain"/>
    <property type="match status" value="1"/>
</dbReference>
<feature type="coiled-coil region" evidence="9">
    <location>
        <begin position="445"/>
        <end position="504"/>
    </location>
</feature>
<comment type="caution">
    <text evidence="12">The sequence shown here is derived from an EMBL/GenBank/DDBJ whole genome shotgun (WGS) entry which is preliminary data.</text>
</comment>
<proteinExistence type="predicted"/>
<feature type="domain" description="Histidine kinase/HSP90-like ATPase" evidence="11">
    <location>
        <begin position="665"/>
        <end position="763"/>
    </location>
</feature>
<keyword evidence="13" id="KW-1185">Reference proteome</keyword>
<keyword evidence="8" id="KW-0802">TPR repeat</keyword>
<dbReference type="eggNOG" id="COG3920">
    <property type="taxonomic scope" value="Bacteria"/>
</dbReference>
<dbReference type="GO" id="GO:0004673">
    <property type="term" value="F:protein histidine kinase activity"/>
    <property type="evidence" value="ECO:0007669"/>
    <property type="project" value="UniProtKB-EC"/>
</dbReference>
<dbReference type="EMBL" id="CAIT01000007">
    <property type="protein sequence ID" value="CCH54843.1"/>
    <property type="molecule type" value="Genomic_DNA"/>
</dbReference>
<dbReference type="Gene3D" id="3.30.565.10">
    <property type="entry name" value="Histidine kinase-like ATPase, C-terminal domain"/>
    <property type="match status" value="1"/>
</dbReference>